<keyword evidence="4 6" id="KW-0472">Membrane</keyword>
<dbReference type="KEGG" id="bfo:118404981"/>
<evidence type="ECO:0000256" key="1">
    <source>
        <dbReference type="ARBA" id="ARBA00004167"/>
    </source>
</evidence>
<dbReference type="Proteomes" id="UP000001554">
    <property type="component" value="Chromosome 17"/>
</dbReference>
<dbReference type="PANTHER" id="PTHR12988">
    <property type="entry name" value="SPHINGOMYELIN PHOSPHODIESTERASE 4"/>
    <property type="match status" value="1"/>
</dbReference>
<keyword evidence="2 6" id="KW-0812">Transmembrane</keyword>
<dbReference type="GO" id="GO:0006685">
    <property type="term" value="P:sphingomyelin catabolic process"/>
    <property type="evidence" value="ECO:0000318"/>
    <property type="project" value="GO_Central"/>
</dbReference>
<dbReference type="GO" id="GO:0050290">
    <property type="term" value="F:sphingomyelin phosphodiesterase D activity"/>
    <property type="evidence" value="ECO:0000318"/>
    <property type="project" value="GO_Central"/>
</dbReference>
<evidence type="ECO:0000313" key="8">
    <source>
        <dbReference type="RefSeq" id="XP_035660273.1"/>
    </source>
</evidence>
<protein>
    <submittedName>
        <fullName evidence="8">Sphingomyelin phosphodiesterase 4-like</fullName>
    </submittedName>
</protein>
<dbReference type="PANTHER" id="PTHR12988:SF6">
    <property type="entry name" value="SPHINGOMYELIN PHOSPHODIESTERASE 4"/>
    <property type="match status" value="1"/>
</dbReference>
<organism evidence="7 8">
    <name type="scientific">Branchiostoma floridae</name>
    <name type="common">Florida lancelet</name>
    <name type="synonym">Amphioxus</name>
    <dbReference type="NCBI Taxonomy" id="7739"/>
    <lineage>
        <taxon>Eukaryota</taxon>
        <taxon>Metazoa</taxon>
        <taxon>Chordata</taxon>
        <taxon>Cephalochordata</taxon>
        <taxon>Leptocardii</taxon>
        <taxon>Amphioxiformes</taxon>
        <taxon>Branchiostomatidae</taxon>
        <taxon>Branchiostoma</taxon>
    </lineage>
</organism>
<dbReference type="OMA" id="EERGKIH"/>
<dbReference type="GO" id="GO:0046513">
    <property type="term" value="P:ceramide biosynthetic process"/>
    <property type="evidence" value="ECO:0000318"/>
    <property type="project" value="GO_Central"/>
</dbReference>
<feature type="transmembrane region" description="Helical" evidence="6">
    <location>
        <begin position="829"/>
        <end position="849"/>
    </location>
</feature>
<dbReference type="GO" id="GO:0046475">
    <property type="term" value="P:glycerophospholipid catabolic process"/>
    <property type="evidence" value="ECO:0000318"/>
    <property type="project" value="GO_Central"/>
</dbReference>
<reference evidence="8" key="2">
    <citation type="submission" date="2025-08" db="UniProtKB">
        <authorList>
            <consortium name="RefSeq"/>
        </authorList>
    </citation>
    <scope>IDENTIFICATION</scope>
    <source>
        <strain evidence="8">S238N-H82</strain>
        <tissue evidence="8">Testes</tissue>
    </source>
</reference>
<dbReference type="InterPro" id="IPR024129">
    <property type="entry name" value="Sphingomy_SMPD4"/>
</dbReference>
<proteinExistence type="predicted"/>
<evidence type="ECO:0000256" key="2">
    <source>
        <dbReference type="ARBA" id="ARBA00022692"/>
    </source>
</evidence>
<feature type="transmembrane region" description="Helical" evidence="6">
    <location>
        <begin position="855"/>
        <end position="875"/>
    </location>
</feature>
<comment type="subcellular location">
    <subcellularLocation>
        <location evidence="1">Membrane</location>
        <topology evidence="1">Single-pass membrane protein</topology>
    </subcellularLocation>
</comment>
<sequence length="885" mass="100872">MVVIMRSYGRHHVRYFSYSDTFWSSGYKRSDMVAVPSVSGGFSSIQTKFNAALAQKIPQRCAELTKIIDEHHTKDLHSIYTTLLENIFGFNYYTGWGLKTLNRKTQPVEFNTVKAFLCPGGPMFRLFYKLQSDAFIRYEFPLSCLPIPTRLALQEGAVPVFYSNKLQMLQHGRPASSLSLNAFEYFFFQFAYFMVHPQNHKVMNNWVLPADMLYPCLLEDYLNHFLPVQGEPPTLPNTGSPIGSPHSPSHVRQQSPVGPYHQGLSSPYGSPHANVLVRRALISQGVAAGDTGVHECWLSESFLQIMAEFWLNQNALRIPTAQSEGKSATSQGGNSLDVTYRDLAQQLKDSFMPSKDHVRIVRMLVKHVHYFANSAKEVSVTSPYHSPSLPPIEELKRAIIPQFVQKKLYAFLRHGFDHWPLDHTFRLMLETWLSYVQPWRYSDPNKPNLPGRDSRDKMNPEKWAQFVADNLLFYTSLFHVFLTRVFRLDLSSPRNAYMLFRVAKVYGQPNLAQVIEDCERDLCEPVPRMTPVRRHGRDGLYGEGASFLSPPSTNTAAILRMQCLELESSGFEYKLMFGEETRGSVRTLQVLCFDKPLITMNIKDDFPSISQMIQLLQILCQARRTAQTFTQPEDSSTSLLAWMGLGGQTEPSAAMGDGEEFGGADLRKLDVHLEQSIHFLCMVFRIDPPATQTEAYLTSPGGSLEADRTLPPDCTQGEAGQVLTPRGRYQMMNGLRRFDIGYHGDPELQPIRSYENPTLVRALYKVSTVMNQRFSDYLQAMYHRDDFLGRLAYQYLSPPYPSPPSRLSPVQAERHSLYSGRPRISLRFLASYQNLGYLLAFLLLAYMFSVGPLKLVLFLLFGLIAYGTVMVLVTYDRWKPLKYRQ</sequence>
<dbReference type="Pfam" id="PF14724">
    <property type="entry name" value="mit_SMPDase"/>
    <property type="match status" value="2"/>
</dbReference>
<feature type="region of interest" description="Disordered" evidence="5">
    <location>
        <begin position="698"/>
        <end position="719"/>
    </location>
</feature>
<evidence type="ECO:0000313" key="7">
    <source>
        <dbReference type="Proteomes" id="UP000001554"/>
    </source>
</evidence>
<evidence type="ECO:0000256" key="6">
    <source>
        <dbReference type="SAM" id="Phobius"/>
    </source>
</evidence>
<dbReference type="RefSeq" id="XP_035660273.1">
    <property type="nucleotide sequence ID" value="XM_035804380.1"/>
</dbReference>
<accession>A0A9J7HIX0</accession>
<gene>
    <name evidence="8" type="primary">LOC118404981</name>
</gene>
<keyword evidence="7" id="KW-1185">Reference proteome</keyword>
<evidence type="ECO:0000256" key="3">
    <source>
        <dbReference type="ARBA" id="ARBA00022989"/>
    </source>
</evidence>
<dbReference type="OrthoDB" id="10251508at2759"/>
<keyword evidence="3 6" id="KW-1133">Transmembrane helix</keyword>
<evidence type="ECO:0000256" key="4">
    <source>
        <dbReference type="ARBA" id="ARBA00023136"/>
    </source>
</evidence>
<evidence type="ECO:0000256" key="5">
    <source>
        <dbReference type="SAM" id="MobiDB-lite"/>
    </source>
</evidence>
<dbReference type="GeneID" id="118404981"/>
<name>A0A9J7HIX0_BRAFL</name>
<feature type="compositionally biased region" description="Low complexity" evidence="5">
    <location>
        <begin position="239"/>
        <end position="250"/>
    </location>
</feature>
<feature type="region of interest" description="Disordered" evidence="5">
    <location>
        <begin position="233"/>
        <end position="264"/>
    </location>
</feature>
<reference evidence="7" key="1">
    <citation type="journal article" date="2020" name="Nat. Ecol. Evol.">
        <title>Deeply conserved synteny resolves early events in vertebrate evolution.</title>
        <authorList>
            <person name="Simakov O."/>
            <person name="Marletaz F."/>
            <person name="Yue J.X."/>
            <person name="O'Connell B."/>
            <person name="Jenkins J."/>
            <person name="Brandt A."/>
            <person name="Calef R."/>
            <person name="Tung C.H."/>
            <person name="Huang T.K."/>
            <person name="Schmutz J."/>
            <person name="Satoh N."/>
            <person name="Yu J.K."/>
            <person name="Putnam N.H."/>
            <person name="Green R.E."/>
            <person name="Rokhsar D.S."/>
        </authorList>
    </citation>
    <scope>NUCLEOTIDE SEQUENCE [LARGE SCALE GENOMIC DNA]</scope>
    <source>
        <strain evidence="7">S238N-H82</strain>
    </source>
</reference>
<dbReference type="GO" id="GO:0016020">
    <property type="term" value="C:membrane"/>
    <property type="evidence" value="ECO:0007669"/>
    <property type="project" value="UniProtKB-SubCell"/>
</dbReference>
<dbReference type="AlphaFoldDB" id="A0A9J7HIX0"/>